<accession>A0A8J6THT7</accession>
<keyword evidence="9" id="KW-0472">Membrane</keyword>
<evidence type="ECO:0000313" key="11">
    <source>
        <dbReference type="EMBL" id="MBC8360172.1"/>
    </source>
</evidence>
<comment type="similarity">
    <text evidence="9">Belongs to the glycosyltransferase group 1 family.</text>
</comment>
<dbReference type="GO" id="GO:0009245">
    <property type="term" value="P:lipid A biosynthetic process"/>
    <property type="evidence" value="ECO:0007669"/>
    <property type="project" value="TreeGrafter"/>
</dbReference>
<evidence type="ECO:0000256" key="9">
    <source>
        <dbReference type="RuleBase" id="RU365103"/>
    </source>
</evidence>
<evidence type="ECO:0000256" key="7">
    <source>
        <dbReference type="PIRSR" id="PIRSR639901-1"/>
    </source>
</evidence>
<evidence type="ECO:0000256" key="4">
    <source>
        <dbReference type="ARBA" id="ARBA00022679"/>
    </source>
</evidence>
<evidence type="ECO:0000256" key="2">
    <source>
        <dbReference type="ARBA" id="ARBA00012621"/>
    </source>
</evidence>
<gene>
    <name evidence="11" type="ORF">H8E23_02075</name>
</gene>
<evidence type="ECO:0000313" key="12">
    <source>
        <dbReference type="Proteomes" id="UP000603434"/>
    </source>
</evidence>
<evidence type="ECO:0000256" key="8">
    <source>
        <dbReference type="PIRSR" id="PIRSR639901-2"/>
    </source>
</evidence>
<comment type="catalytic activity">
    <reaction evidence="6 9">
        <text>lipid IVA (E. coli) + CMP-3-deoxy-beta-D-manno-octulosonate = alpha-Kdo-(2-&gt;6)-lipid IVA (E. coli) + CMP + H(+)</text>
        <dbReference type="Rhea" id="RHEA:28066"/>
        <dbReference type="ChEBI" id="CHEBI:15378"/>
        <dbReference type="ChEBI" id="CHEBI:58603"/>
        <dbReference type="ChEBI" id="CHEBI:60364"/>
        <dbReference type="ChEBI" id="CHEBI:60377"/>
        <dbReference type="ChEBI" id="CHEBI:85987"/>
        <dbReference type="EC" id="2.4.99.12"/>
    </reaction>
</comment>
<keyword evidence="9" id="KW-0812">Transmembrane</keyword>
<sequence>MNLVYRTYRFLSSIIFIAFFPPFWLYTRITGRFGKSLSQRLGLYSAEIVEGITGSPRIWIHAASVGEVRAALSVIEALFLMMPDCAVILSTTTEHGQAFARDKLGSTATCIYAPIDFFVSVRKALSTLKPDVLVCLETEIWPNWLVEAYRMGIKTALVNGRISVRSIKGYLKIRPLIKETLKHVGAFSMIRRADAERIRMMGAPKERIKINGNAKYDLLLQHVDNFQRTKMERLFNLQKDEPVFVAGSTRSLEQEIVLDVYEKIIQSFPKTLLVIAPRHVERAHYIKALVKERGFACQFRTELGDNGSRTAPVVILDTIGDLQAVYSIASIVFCGGSLVPLGGQNVLEAAAWGKPVMYGPSMEDFLDAKELLDNTGGGIQVKDGRELAEKALYYLENPEAADRIGALAKKALMSNQGAAEKHAAVIYRLLKPTIS</sequence>
<dbReference type="GO" id="GO:0005886">
    <property type="term" value="C:plasma membrane"/>
    <property type="evidence" value="ECO:0007669"/>
    <property type="project" value="UniProtKB-SubCell"/>
</dbReference>
<dbReference type="InterPro" id="IPR007507">
    <property type="entry name" value="Glycos_transf_N"/>
</dbReference>
<reference evidence="11 12" key="1">
    <citation type="submission" date="2020-08" db="EMBL/GenBank/DDBJ databases">
        <title>Bridging the membrane lipid divide: bacteria of the FCB group superphylum have the potential to synthesize archaeal ether lipids.</title>
        <authorList>
            <person name="Villanueva L."/>
            <person name="Von Meijenfeldt F.A.B."/>
            <person name="Westbye A.B."/>
            <person name="Yadav S."/>
            <person name="Hopmans E.C."/>
            <person name="Dutilh B.E."/>
            <person name="Sinninghe Damste J.S."/>
        </authorList>
    </citation>
    <scope>NUCLEOTIDE SEQUENCE [LARGE SCALE GENOMIC DNA]</scope>
    <source>
        <strain evidence="11">NIOZ-UU30</strain>
    </source>
</reference>
<feature type="site" description="Transition state stabilizer" evidence="8">
    <location>
        <position position="137"/>
    </location>
</feature>
<dbReference type="Gene3D" id="3.40.50.2000">
    <property type="entry name" value="Glycogen Phosphorylase B"/>
    <property type="match status" value="1"/>
</dbReference>
<keyword evidence="4 9" id="KW-0808">Transferase</keyword>
<feature type="domain" description="3-deoxy-D-manno-octulosonic-acid transferase N-terminal" evidence="10">
    <location>
        <begin position="36"/>
        <end position="217"/>
    </location>
</feature>
<dbReference type="EC" id="2.4.99.12" evidence="2 9"/>
<dbReference type="InterPro" id="IPR038107">
    <property type="entry name" value="Glycos_transf_N_sf"/>
</dbReference>
<evidence type="ECO:0000256" key="6">
    <source>
        <dbReference type="ARBA" id="ARBA00049183"/>
    </source>
</evidence>
<keyword evidence="9" id="KW-0448">Lipopolysaccharide biosynthesis</keyword>
<keyword evidence="9" id="KW-1003">Cell membrane</keyword>
<evidence type="ECO:0000256" key="1">
    <source>
        <dbReference type="ARBA" id="ARBA00004713"/>
    </source>
</evidence>
<comment type="subcellular location">
    <subcellularLocation>
        <location evidence="9">Cell membrane</location>
    </subcellularLocation>
</comment>
<protein>
    <recommendedName>
        <fullName evidence="3 9">3-deoxy-D-manno-octulosonic acid transferase</fullName>
        <shortName evidence="9">Kdo transferase</shortName>
        <ecNumber evidence="2 9">2.4.99.12</ecNumber>
    </recommendedName>
    <alternativeName>
        <fullName evidence="5 9">Lipid IV(A) 3-deoxy-D-manno-octulosonic acid transferase</fullName>
    </alternativeName>
</protein>
<proteinExistence type="inferred from homology"/>
<name>A0A8J6THT7_9BACT</name>
<evidence type="ECO:0000259" key="10">
    <source>
        <dbReference type="Pfam" id="PF04413"/>
    </source>
</evidence>
<dbReference type="GO" id="GO:0043842">
    <property type="term" value="F:Kdo transferase activity"/>
    <property type="evidence" value="ECO:0007669"/>
    <property type="project" value="UniProtKB-EC"/>
</dbReference>
<feature type="site" description="Transition state stabilizer" evidence="8">
    <location>
        <position position="215"/>
    </location>
</feature>
<feature type="active site" description="Proton acceptor" evidence="7">
    <location>
        <position position="67"/>
    </location>
</feature>
<comment type="function">
    <text evidence="9">Involved in lipopolysaccharide (LPS) biosynthesis. Catalyzes the transfer of 3-deoxy-D-manno-octulosonate (Kdo) residue(s) from CMP-Kdo to lipid IV(A), the tetraacyldisaccharide-1,4'-bisphosphate precursor of lipid A.</text>
</comment>
<comment type="caution">
    <text evidence="11">The sequence shown here is derived from an EMBL/GenBank/DDBJ whole genome shotgun (WGS) entry which is preliminary data.</text>
</comment>
<feature type="transmembrane region" description="Helical" evidence="9">
    <location>
        <begin position="7"/>
        <end position="26"/>
    </location>
</feature>
<organism evidence="11 12">
    <name type="scientific">Candidatus Desulfatibia profunda</name>
    <dbReference type="NCBI Taxonomy" id="2841695"/>
    <lineage>
        <taxon>Bacteria</taxon>
        <taxon>Pseudomonadati</taxon>
        <taxon>Thermodesulfobacteriota</taxon>
        <taxon>Desulfobacteria</taxon>
        <taxon>Desulfobacterales</taxon>
        <taxon>Desulfobacterales incertae sedis</taxon>
        <taxon>Candidatus Desulfatibia</taxon>
    </lineage>
</organism>
<evidence type="ECO:0000256" key="3">
    <source>
        <dbReference type="ARBA" id="ARBA00019077"/>
    </source>
</evidence>
<comment type="pathway">
    <text evidence="1 9">Bacterial outer membrane biogenesis; LPS core biosynthesis.</text>
</comment>
<dbReference type="UniPathway" id="UPA00958"/>
<dbReference type="Gene3D" id="3.40.50.11720">
    <property type="entry name" value="3-Deoxy-D-manno-octulosonic-acid transferase, N-terminal domain"/>
    <property type="match status" value="1"/>
</dbReference>
<keyword evidence="9" id="KW-1133">Transmembrane helix</keyword>
<dbReference type="EMBL" id="JACNJH010000071">
    <property type="protein sequence ID" value="MBC8360172.1"/>
    <property type="molecule type" value="Genomic_DNA"/>
</dbReference>
<dbReference type="GO" id="GO:0009244">
    <property type="term" value="P:lipopolysaccharide core region biosynthetic process"/>
    <property type="evidence" value="ECO:0007669"/>
    <property type="project" value="UniProtKB-UniRule"/>
</dbReference>
<dbReference type="Proteomes" id="UP000603434">
    <property type="component" value="Unassembled WGS sequence"/>
</dbReference>
<evidence type="ECO:0000256" key="5">
    <source>
        <dbReference type="ARBA" id="ARBA00031445"/>
    </source>
</evidence>
<dbReference type="AlphaFoldDB" id="A0A8J6THT7"/>
<dbReference type="PANTHER" id="PTHR42755:SF1">
    <property type="entry name" value="3-DEOXY-D-MANNO-OCTULOSONIC ACID TRANSFERASE, MITOCHONDRIAL-RELATED"/>
    <property type="match status" value="1"/>
</dbReference>
<dbReference type="InterPro" id="IPR039901">
    <property type="entry name" value="Kdotransferase"/>
</dbReference>
<dbReference type="SUPFAM" id="SSF53756">
    <property type="entry name" value="UDP-Glycosyltransferase/glycogen phosphorylase"/>
    <property type="match status" value="1"/>
</dbReference>
<dbReference type="Pfam" id="PF04413">
    <property type="entry name" value="Glycos_transf_N"/>
    <property type="match status" value="1"/>
</dbReference>
<dbReference type="PANTHER" id="PTHR42755">
    <property type="entry name" value="3-DEOXY-MANNO-OCTULOSONATE CYTIDYLYLTRANSFERASE"/>
    <property type="match status" value="1"/>
</dbReference>